<evidence type="ECO:0000313" key="12">
    <source>
        <dbReference type="Proteomes" id="UP000694925"/>
    </source>
</evidence>
<dbReference type="GO" id="GO:0061630">
    <property type="term" value="F:ubiquitin protein ligase activity"/>
    <property type="evidence" value="ECO:0007669"/>
    <property type="project" value="TreeGrafter"/>
</dbReference>
<dbReference type="GO" id="GO:0006511">
    <property type="term" value="P:ubiquitin-dependent protein catabolic process"/>
    <property type="evidence" value="ECO:0007669"/>
    <property type="project" value="TreeGrafter"/>
</dbReference>
<dbReference type="GeneID" id="108623703"/>
<keyword evidence="6" id="KW-0833">Ubl conjugation pathway</keyword>
<name>A0AAJ7IVX9_9HYME</name>
<dbReference type="SMART" id="SM00184">
    <property type="entry name" value="RING"/>
    <property type="match status" value="1"/>
</dbReference>
<dbReference type="InterPro" id="IPR017907">
    <property type="entry name" value="Znf_RING_CS"/>
</dbReference>
<dbReference type="GO" id="GO:0035861">
    <property type="term" value="C:site of double-strand break"/>
    <property type="evidence" value="ECO:0007669"/>
    <property type="project" value="TreeGrafter"/>
</dbReference>
<dbReference type="GO" id="GO:0008270">
    <property type="term" value="F:zinc ion binding"/>
    <property type="evidence" value="ECO:0007669"/>
    <property type="project" value="UniProtKB-KW"/>
</dbReference>
<dbReference type="InterPro" id="IPR018957">
    <property type="entry name" value="Znf_C3HC4_RING-type"/>
</dbReference>
<dbReference type="GO" id="GO:0006302">
    <property type="term" value="P:double-strand break repair"/>
    <property type="evidence" value="ECO:0007669"/>
    <property type="project" value="TreeGrafter"/>
</dbReference>
<dbReference type="GO" id="GO:0042393">
    <property type="term" value="F:histone binding"/>
    <property type="evidence" value="ECO:0007669"/>
    <property type="project" value="TreeGrafter"/>
</dbReference>
<evidence type="ECO:0000256" key="3">
    <source>
        <dbReference type="ARBA" id="ARBA00022679"/>
    </source>
</evidence>
<keyword evidence="3" id="KW-0808">Transferase</keyword>
<proteinExistence type="inferred from homology"/>
<dbReference type="Pfam" id="PF00097">
    <property type="entry name" value="zf-C3HC4"/>
    <property type="match status" value="1"/>
</dbReference>
<dbReference type="Pfam" id="PF00498">
    <property type="entry name" value="FHA"/>
    <property type="match status" value="1"/>
</dbReference>
<dbReference type="InterPro" id="IPR000253">
    <property type="entry name" value="FHA_dom"/>
</dbReference>
<dbReference type="SUPFAM" id="SSF57850">
    <property type="entry name" value="RING/U-box"/>
    <property type="match status" value="1"/>
</dbReference>
<keyword evidence="12" id="KW-1185">Reference proteome</keyword>
<dbReference type="PANTHER" id="PTHR15067:SF4">
    <property type="entry name" value="E3 UBIQUITIN-PROTEIN LIGASE RNF8"/>
    <property type="match status" value="1"/>
</dbReference>
<dbReference type="PROSITE" id="PS50089">
    <property type="entry name" value="ZF_RING_2"/>
    <property type="match status" value="1"/>
</dbReference>
<dbReference type="SMART" id="SM00240">
    <property type="entry name" value="FHA"/>
    <property type="match status" value="1"/>
</dbReference>
<organism evidence="12 13">
    <name type="scientific">Ceratina calcarata</name>
    <dbReference type="NCBI Taxonomy" id="156304"/>
    <lineage>
        <taxon>Eukaryota</taxon>
        <taxon>Metazoa</taxon>
        <taxon>Ecdysozoa</taxon>
        <taxon>Arthropoda</taxon>
        <taxon>Hexapoda</taxon>
        <taxon>Insecta</taxon>
        <taxon>Pterygota</taxon>
        <taxon>Neoptera</taxon>
        <taxon>Endopterygota</taxon>
        <taxon>Hymenoptera</taxon>
        <taxon>Apocrita</taxon>
        <taxon>Aculeata</taxon>
        <taxon>Apoidea</taxon>
        <taxon>Anthophila</taxon>
        <taxon>Apidae</taxon>
        <taxon>Ceratina</taxon>
        <taxon>Zadontomerus</taxon>
    </lineage>
</organism>
<feature type="domain" description="FHA" evidence="10">
    <location>
        <begin position="43"/>
        <end position="92"/>
    </location>
</feature>
<evidence type="ECO:0000256" key="9">
    <source>
        <dbReference type="SAM" id="Coils"/>
    </source>
</evidence>
<accession>A0AAJ7IVX9</accession>
<dbReference type="PROSITE" id="PS50006">
    <property type="entry name" value="FHA_DOMAIN"/>
    <property type="match status" value="1"/>
</dbReference>
<reference evidence="13" key="1">
    <citation type="submission" date="2025-08" db="UniProtKB">
        <authorList>
            <consortium name="RefSeq"/>
        </authorList>
    </citation>
    <scope>IDENTIFICATION</scope>
    <source>
        <tissue evidence="13">Whole body</tissue>
    </source>
</reference>
<evidence type="ECO:0000256" key="4">
    <source>
        <dbReference type="ARBA" id="ARBA00022723"/>
    </source>
</evidence>
<dbReference type="GO" id="GO:0070936">
    <property type="term" value="P:protein K48-linked ubiquitination"/>
    <property type="evidence" value="ECO:0007669"/>
    <property type="project" value="TreeGrafter"/>
</dbReference>
<dbReference type="Proteomes" id="UP000694925">
    <property type="component" value="Unplaced"/>
</dbReference>
<sequence>MEHSTVQKRPLSSDLDEIIFGPTLSRIDKSSESHDIHVDKPEFKIGRSRDNDEIILDTLISRRHCILTCEEDEEWAITDCSSSVTFVNNVPLTPGVSKILHNGDIVQLSTSEKHTYLFALRENQCKPKKPKMNNELLMSDVFMRQKTFAENQECQKKAFTDKLQTKQKEQDELKQQLEMLLKEQDVTKNCAEEYKNKIAVLENRIQQGNVLMQHLNTLFAELSEKLENERLEFEKKLDVEKQKWQQALHVTKLEKEMLELKMTSLMENKVKEEKDKAQLLNEKIVLEKRLQETEKALKEKEAVQETIENNIAGPSYADPNDSCILLEVVDNAPQYRIIDEIDLTDVSQLITVDDQQENIVNKISNIMDDQLTCSICSELFVKATTLACMHTYCQYCIKCWMKKKKICAVCRAPITSMTRSIVIDNFIDSMLENLPIQFKERRKEILKERKEMEGRKKTVSKKAK</sequence>
<evidence type="ECO:0000259" key="10">
    <source>
        <dbReference type="PROSITE" id="PS50006"/>
    </source>
</evidence>
<protein>
    <recommendedName>
        <fullName evidence="2">E3 ubiquitin-protein ligase CHFR</fullName>
    </recommendedName>
</protein>
<gene>
    <name evidence="13" type="primary">LOC108623703</name>
</gene>
<evidence type="ECO:0000256" key="5">
    <source>
        <dbReference type="ARBA" id="ARBA00022771"/>
    </source>
</evidence>
<evidence type="ECO:0000313" key="13">
    <source>
        <dbReference type="RefSeq" id="XP_017877887.1"/>
    </source>
</evidence>
<dbReference type="AlphaFoldDB" id="A0AAJ7IVX9"/>
<dbReference type="KEGG" id="ccal:108623703"/>
<evidence type="ECO:0000256" key="2">
    <source>
        <dbReference type="ARBA" id="ARBA00017908"/>
    </source>
</evidence>
<keyword evidence="9" id="KW-0175">Coiled coil</keyword>
<dbReference type="GO" id="GO:0000151">
    <property type="term" value="C:ubiquitin ligase complex"/>
    <property type="evidence" value="ECO:0007669"/>
    <property type="project" value="TreeGrafter"/>
</dbReference>
<dbReference type="Gene3D" id="2.60.200.20">
    <property type="match status" value="1"/>
</dbReference>
<dbReference type="InterPro" id="IPR001841">
    <property type="entry name" value="Znf_RING"/>
</dbReference>
<feature type="domain" description="RING-type" evidence="11">
    <location>
        <begin position="373"/>
        <end position="411"/>
    </location>
</feature>
<evidence type="ECO:0000256" key="7">
    <source>
        <dbReference type="ARBA" id="ARBA00022833"/>
    </source>
</evidence>
<dbReference type="GO" id="GO:0005829">
    <property type="term" value="C:cytosol"/>
    <property type="evidence" value="ECO:0007669"/>
    <property type="project" value="TreeGrafter"/>
</dbReference>
<keyword evidence="4" id="KW-0479">Metal-binding</keyword>
<keyword evidence="5 8" id="KW-0863">Zinc-finger</keyword>
<feature type="coiled-coil region" evidence="9">
    <location>
        <begin position="149"/>
        <end position="310"/>
    </location>
</feature>
<dbReference type="CDD" id="cd00060">
    <property type="entry name" value="FHA"/>
    <property type="match status" value="1"/>
</dbReference>
<dbReference type="SUPFAM" id="SSF49879">
    <property type="entry name" value="SMAD/FHA domain"/>
    <property type="match status" value="1"/>
</dbReference>
<dbReference type="Gene3D" id="3.30.40.10">
    <property type="entry name" value="Zinc/RING finger domain, C3HC4 (zinc finger)"/>
    <property type="match status" value="1"/>
</dbReference>
<dbReference type="InterPro" id="IPR008984">
    <property type="entry name" value="SMAD_FHA_dom_sf"/>
</dbReference>
<dbReference type="GO" id="GO:0005634">
    <property type="term" value="C:nucleus"/>
    <property type="evidence" value="ECO:0007669"/>
    <property type="project" value="UniProtKB-ARBA"/>
</dbReference>
<comment type="similarity">
    <text evidence="1">Belongs to the CHFR family.</text>
</comment>
<evidence type="ECO:0000259" key="11">
    <source>
        <dbReference type="PROSITE" id="PS50089"/>
    </source>
</evidence>
<evidence type="ECO:0000256" key="1">
    <source>
        <dbReference type="ARBA" id="ARBA00005797"/>
    </source>
</evidence>
<keyword evidence="7" id="KW-0862">Zinc</keyword>
<dbReference type="RefSeq" id="XP_017877887.1">
    <property type="nucleotide sequence ID" value="XM_018022398.2"/>
</dbReference>
<dbReference type="PROSITE" id="PS00518">
    <property type="entry name" value="ZF_RING_1"/>
    <property type="match status" value="1"/>
</dbReference>
<dbReference type="PANTHER" id="PTHR15067">
    <property type="entry name" value="E3 UBIQUITIN-PROTEIN LIGASE RNF8"/>
    <property type="match status" value="1"/>
</dbReference>
<dbReference type="InterPro" id="IPR013083">
    <property type="entry name" value="Znf_RING/FYVE/PHD"/>
</dbReference>
<evidence type="ECO:0000256" key="6">
    <source>
        <dbReference type="ARBA" id="ARBA00022786"/>
    </source>
</evidence>
<evidence type="ECO:0000256" key="8">
    <source>
        <dbReference type="PROSITE-ProRule" id="PRU00175"/>
    </source>
</evidence>